<reference evidence="2" key="1">
    <citation type="submission" date="1994-11" db="EMBL/GenBank/DDBJ databases">
        <authorList>
            <person name="Devlin K."/>
            <person name="Churcher C."/>
        </authorList>
    </citation>
    <scope>NUCLEOTIDE SEQUENCE</scope>
    <source>
        <strain evidence="2">AB972</strain>
    </source>
</reference>
<dbReference type="EMBL" id="Z46729">
    <property type="protein sequence ID" value="CAA86723.1"/>
    <property type="molecule type" value="Genomic_DNA"/>
</dbReference>
<evidence type="ECO:0000256" key="1">
    <source>
        <dbReference type="SAM" id="Phobius"/>
    </source>
</evidence>
<reference evidence="2" key="2">
    <citation type="submission" date="1994-11" db="EMBL/GenBank/DDBJ databases">
        <authorList>
            <person name="Barrell B."/>
            <person name="Rajandream M.A."/>
        </authorList>
    </citation>
    <scope>NUCLEOTIDE SEQUENCE</scope>
    <source>
        <strain evidence="2">AB972</strain>
    </source>
</reference>
<accession>A2P2E0</accession>
<name>A2P2E0_YEASX</name>
<keyword evidence="1" id="KW-0812">Transmembrane</keyword>
<keyword evidence="1" id="KW-0472">Membrane</keyword>
<organism evidence="2">
    <name type="scientific">Saccharomyces cerevisiae</name>
    <name type="common">Baker's yeast</name>
    <dbReference type="NCBI Taxonomy" id="4932"/>
    <lineage>
        <taxon>Eukaryota</taxon>
        <taxon>Fungi</taxon>
        <taxon>Dikarya</taxon>
        <taxon>Ascomycota</taxon>
        <taxon>Saccharomycotina</taxon>
        <taxon>Saccharomycetes</taxon>
        <taxon>Saccharomycetales</taxon>
        <taxon>Saccharomycetaceae</taxon>
        <taxon>Saccharomyces</taxon>
    </lineage>
</organism>
<feature type="transmembrane region" description="Helical" evidence="1">
    <location>
        <begin position="7"/>
        <end position="28"/>
    </location>
</feature>
<feature type="transmembrane region" description="Helical" evidence="1">
    <location>
        <begin position="81"/>
        <end position="102"/>
    </location>
</feature>
<evidence type="ECO:0000313" key="2">
    <source>
        <dbReference type="EMBL" id="CAA86723.1"/>
    </source>
</evidence>
<keyword evidence="1" id="KW-1133">Transmembrane helix</keyword>
<dbReference type="AlphaFoldDB" id="A2P2E0"/>
<protein>
    <submittedName>
        <fullName evidence="2">Uncharacterized protein</fullName>
    </submittedName>
</protein>
<sequence>MNIIVGCSIIAVIMIMVIIIIIVVVVVVDDDVVVVVIKISTPGTDRKLCTYRISFCSLRSLVESVCIKLEMVIFSFIHDRIIIGVAVVCSGGIATGIAIVCLERSIVFIV</sequence>
<proteinExistence type="predicted"/>